<keyword evidence="1" id="KW-0732">Signal</keyword>
<name>I4B315_TURPD</name>
<dbReference type="RefSeq" id="WP_014802190.1">
    <property type="nucleotide sequence ID" value="NC_018020.1"/>
</dbReference>
<dbReference type="Proteomes" id="UP000006048">
    <property type="component" value="Chromosome"/>
</dbReference>
<proteinExistence type="predicted"/>
<feature type="signal peptide" evidence="1">
    <location>
        <begin position="1"/>
        <end position="23"/>
    </location>
</feature>
<gene>
    <name evidence="2" type="ordered locus">Turpa_1023</name>
</gene>
<keyword evidence="3" id="KW-1185">Reference proteome</keyword>
<accession>I4B315</accession>
<dbReference type="AlphaFoldDB" id="I4B315"/>
<evidence type="ECO:0000313" key="3">
    <source>
        <dbReference type="Proteomes" id="UP000006048"/>
    </source>
</evidence>
<organism evidence="2 3">
    <name type="scientific">Turneriella parva (strain ATCC BAA-1111 / DSM 21527 / NCTC 11395 / H)</name>
    <name type="common">Leptospira parva</name>
    <dbReference type="NCBI Taxonomy" id="869212"/>
    <lineage>
        <taxon>Bacteria</taxon>
        <taxon>Pseudomonadati</taxon>
        <taxon>Spirochaetota</taxon>
        <taxon>Spirochaetia</taxon>
        <taxon>Leptospirales</taxon>
        <taxon>Leptospiraceae</taxon>
        <taxon>Turneriella</taxon>
    </lineage>
</organism>
<reference evidence="2 3" key="1">
    <citation type="submission" date="2012-06" db="EMBL/GenBank/DDBJ databases">
        <title>The complete chromosome of genome of Turneriella parva DSM 21527.</title>
        <authorList>
            <consortium name="US DOE Joint Genome Institute (JGI-PGF)"/>
            <person name="Lucas S."/>
            <person name="Han J."/>
            <person name="Lapidus A."/>
            <person name="Bruce D."/>
            <person name="Goodwin L."/>
            <person name="Pitluck S."/>
            <person name="Peters L."/>
            <person name="Kyrpides N."/>
            <person name="Mavromatis K."/>
            <person name="Ivanova N."/>
            <person name="Mikhailova N."/>
            <person name="Chertkov O."/>
            <person name="Detter J.C."/>
            <person name="Tapia R."/>
            <person name="Han C."/>
            <person name="Land M."/>
            <person name="Hauser L."/>
            <person name="Markowitz V."/>
            <person name="Cheng J.-F."/>
            <person name="Hugenholtz P."/>
            <person name="Woyke T."/>
            <person name="Wu D."/>
            <person name="Gronow S."/>
            <person name="Wellnitz S."/>
            <person name="Brambilla E."/>
            <person name="Klenk H.-P."/>
            <person name="Eisen J.A."/>
        </authorList>
    </citation>
    <scope>NUCLEOTIDE SEQUENCE [LARGE SCALE GENOMIC DNA]</scope>
    <source>
        <strain evidence="3">ATCC BAA-1111 / DSM 21527 / NCTC 11395 / H</strain>
    </source>
</reference>
<evidence type="ECO:0000313" key="2">
    <source>
        <dbReference type="EMBL" id="AFM11672.1"/>
    </source>
</evidence>
<feature type="chain" id="PRO_5003686246" evidence="1">
    <location>
        <begin position="24"/>
        <end position="162"/>
    </location>
</feature>
<dbReference type="EMBL" id="CP002959">
    <property type="protein sequence ID" value="AFM11672.1"/>
    <property type="molecule type" value="Genomic_DNA"/>
</dbReference>
<protein>
    <submittedName>
        <fullName evidence="2">Uncharacterized protein</fullName>
    </submittedName>
</protein>
<evidence type="ECO:0000256" key="1">
    <source>
        <dbReference type="SAM" id="SignalP"/>
    </source>
</evidence>
<sequence>MKILNRALILGITLTLCSTFVLLATQETVIQSEARQFGERAIAKGYQCRTEVHQTAGKAFEVKMPMDKNILYYIAVVTGRGERTAHVKTATLVNEERMNIRIEVQNTIFGSELKLHPLVTGQKTLKFELDAKSNYSVVLCANYASLFHTGEKDPVVDDHSHF</sequence>
<dbReference type="KEGG" id="tpx:Turpa_1023"/>
<dbReference type="HOGENOM" id="CLU_1634661_0_0_12"/>